<accession>A0A1A9WAL2</accession>
<evidence type="ECO:0000313" key="1">
    <source>
        <dbReference type="EnsemblMetazoa" id="GBRI012310-PA"/>
    </source>
</evidence>
<dbReference type="VEuPathDB" id="VectorBase:GBRI012310"/>
<organism evidence="1 2">
    <name type="scientific">Glossina brevipalpis</name>
    <dbReference type="NCBI Taxonomy" id="37001"/>
    <lineage>
        <taxon>Eukaryota</taxon>
        <taxon>Metazoa</taxon>
        <taxon>Ecdysozoa</taxon>
        <taxon>Arthropoda</taxon>
        <taxon>Hexapoda</taxon>
        <taxon>Insecta</taxon>
        <taxon>Pterygota</taxon>
        <taxon>Neoptera</taxon>
        <taxon>Endopterygota</taxon>
        <taxon>Diptera</taxon>
        <taxon>Brachycera</taxon>
        <taxon>Muscomorpha</taxon>
        <taxon>Hippoboscoidea</taxon>
        <taxon>Glossinidae</taxon>
        <taxon>Glossina</taxon>
    </lineage>
</organism>
<evidence type="ECO:0000313" key="2">
    <source>
        <dbReference type="Proteomes" id="UP000091820"/>
    </source>
</evidence>
<reference evidence="1" key="2">
    <citation type="submission" date="2020-05" db="UniProtKB">
        <authorList>
            <consortium name="EnsemblMetazoa"/>
        </authorList>
    </citation>
    <scope>IDENTIFICATION</scope>
    <source>
        <strain evidence="1">IAEA</strain>
    </source>
</reference>
<dbReference type="EnsemblMetazoa" id="GBRI012310-RA">
    <property type="protein sequence ID" value="GBRI012310-PA"/>
    <property type="gene ID" value="GBRI012310"/>
</dbReference>
<sequence length="158" mass="17982">MDSQLRVRNHGFATIGSQPWIRYFRPEIKKIEKQSTRRLDGRNSAINEDSEERSQEWIRNKEIRNIKKQSTKRLDDRNSAINEDMKSSIDAYFEDLNGSDYKQRIEMRFALALAAICLAVSYAEPAISQARTAATTTSTKPGRFLSLPVPAKCASLLA</sequence>
<name>A0A1A9WAL2_9MUSC</name>
<keyword evidence="2" id="KW-1185">Reference proteome</keyword>
<dbReference type="STRING" id="37001.A0A1A9WAL2"/>
<dbReference type="AlphaFoldDB" id="A0A1A9WAL2"/>
<protein>
    <submittedName>
        <fullName evidence="1">Uncharacterized protein</fullName>
    </submittedName>
</protein>
<reference evidence="2" key="1">
    <citation type="submission" date="2014-03" db="EMBL/GenBank/DDBJ databases">
        <authorList>
            <person name="Aksoy S."/>
            <person name="Warren W."/>
            <person name="Wilson R.K."/>
        </authorList>
    </citation>
    <scope>NUCLEOTIDE SEQUENCE [LARGE SCALE GENOMIC DNA]</scope>
    <source>
        <strain evidence="2">IAEA</strain>
    </source>
</reference>
<dbReference type="Proteomes" id="UP000091820">
    <property type="component" value="Unassembled WGS sequence"/>
</dbReference>
<proteinExistence type="predicted"/>